<evidence type="ECO:0000313" key="2">
    <source>
        <dbReference type="Proteomes" id="UP000584670"/>
    </source>
</evidence>
<dbReference type="EMBL" id="JACMSF010000011">
    <property type="protein sequence ID" value="MBC2902506.1"/>
    <property type="molecule type" value="Genomic_DNA"/>
</dbReference>
<comment type="caution">
    <text evidence="1">The sequence shown here is derived from an EMBL/GenBank/DDBJ whole genome shotgun (WGS) entry which is preliminary data.</text>
</comment>
<organism evidence="1 2">
    <name type="scientific">Streptomyces cupreus</name>
    <dbReference type="NCBI Taxonomy" id="2759956"/>
    <lineage>
        <taxon>Bacteria</taxon>
        <taxon>Bacillati</taxon>
        <taxon>Actinomycetota</taxon>
        <taxon>Actinomycetes</taxon>
        <taxon>Kitasatosporales</taxon>
        <taxon>Streptomycetaceae</taxon>
        <taxon>Streptomyces</taxon>
    </lineage>
</organism>
<protein>
    <submittedName>
        <fullName evidence="1">Uncharacterized protein</fullName>
    </submittedName>
</protein>
<keyword evidence="2" id="KW-1185">Reference proteome</keyword>
<dbReference type="Proteomes" id="UP000584670">
    <property type="component" value="Unassembled WGS sequence"/>
</dbReference>
<evidence type="ECO:0000313" key="1">
    <source>
        <dbReference type="EMBL" id="MBC2902506.1"/>
    </source>
</evidence>
<gene>
    <name evidence="1" type="ORF">H4N64_12960</name>
</gene>
<name>A0A7X1J1P7_9ACTN</name>
<reference evidence="1 2" key="1">
    <citation type="submission" date="2020-08" db="EMBL/GenBank/DDBJ databases">
        <title>Streptomyces sp. PSKA01 genome sequencing and assembly.</title>
        <authorList>
            <person name="Mandal S."/>
            <person name="Maiti P.K."/>
            <person name="Das P."/>
        </authorList>
    </citation>
    <scope>NUCLEOTIDE SEQUENCE [LARGE SCALE GENOMIC DNA]</scope>
    <source>
        <strain evidence="1 2">PSKA01</strain>
    </source>
</reference>
<dbReference type="RefSeq" id="WP_186282414.1">
    <property type="nucleotide sequence ID" value="NZ_JACMSF010000011.1"/>
</dbReference>
<proteinExistence type="predicted"/>
<dbReference type="AlphaFoldDB" id="A0A7X1J1P7"/>
<sequence length="179" mass="18842">MTNSTAPNGTFTPGSPPPAHAIEAWLASAHASPAAVRRGWDTTARLALVPLGRLFDAVRVPAAVAHQAFASHDQSVVARRLARHLHGGPVIHDPAGRRYYALVPPGTSQEWRAPAVQCLGEGTYLGVPRPELTELDQGTLCSYWAVPVTRPGKLCQVSDVLTVAMAGGLLADEDGEAVS</sequence>
<accession>A0A7X1J1P7</accession>